<dbReference type="Pfam" id="PF04390">
    <property type="entry name" value="LptE"/>
    <property type="match status" value="1"/>
</dbReference>
<dbReference type="RefSeq" id="WP_308983639.1">
    <property type="nucleotide sequence ID" value="NZ_JARXIC010000002.1"/>
</dbReference>
<name>A0ABU1AH69_9BACT</name>
<gene>
    <name evidence="2" type="primary">lptE</name>
    <name evidence="2" type="ORF">QEH59_01745</name>
</gene>
<organism evidence="2 3">
    <name type="scientific">Thalassobacterium sedimentorum</name>
    <dbReference type="NCBI Taxonomy" id="3041258"/>
    <lineage>
        <taxon>Bacteria</taxon>
        <taxon>Pseudomonadati</taxon>
        <taxon>Verrucomicrobiota</taxon>
        <taxon>Opitutia</taxon>
        <taxon>Puniceicoccales</taxon>
        <taxon>Coraliomargaritaceae</taxon>
        <taxon>Thalassobacterium</taxon>
    </lineage>
</organism>
<feature type="signal peptide" evidence="1">
    <location>
        <begin position="1"/>
        <end position="22"/>
    </location>
</feature>
<feature type="chain" id="PRO_5045215384" evidence="1">
    <location>
        <begin position="23"/>
        <end position="191"/>
    </location>
</feature>
<keyword evidence="1" id="KW-0732">Signal</keyword>
<protein>
    <submittedName>
        <fullName evidence="2">LPS assembly lipoprotein LptE</fullName>
    </submittedName>
</protein>
<evidence type="ECO:0000256" key="1">
    <source>
        <dbReference type="SAM" id="SignalP"/>
    </source>
</evidence>
<keyword evidence="2" id="KW-0449">Lipoprotein</keyword>
<sequence>MKMLPHALRATLLVTFTVLATAFTSACKSYQLGNPTELPFKTIYIKPVSNDSFAPQAQALLSTQIRSTFIRDGRTQLVTSAETADAVLLVNLTEYQRAAAATRSDDTATAADFDLTLSAEVSLFNQNKGDYFFQERIIEETSHAYVSNPYQSATSPETQDFLQSEYQAMSLLTRDLARKITDEVLSPWEAK</sequence>
<dbReference type="Proteomes" id="UP001243717">
    <property type="component" value="Unassembled WGS sequence"/>
</dbReference>
<dbReference type="EMBL" id="JARXIC010000002">
    <property type="protein sequence ID" value="MDQ8193131.1"/>
    <property type="molecule type" value="Genomic_DNA"/>
</dbReference>
<dbReference type="Gene3D" id="3.30.160.150">
    <property type="entry name" value="Lipoprotein like domain"/>
    <property type="match status" value="1"/>
</dbReference>
<evidence type="ECO:0000313" key="2">
    <source>
        <dbReference type="EMBL" id="MDQ8193131.1"/>
    </source>
</evidence>
<evidence type="ECO:0000313" key="3">
    <source>
        <dbReference type="Proteomes" id="UP001243717"/>
    </source>
</evidence>
<accession>A0ABU1AH69</accession>
<reference evidence="2 3" key="1">
    <citation type="submission" date="2023-04" db="EMBL/GenBank/DDBJ databases">
        <title>A novel bacteria isolated from coastal sediment.</title>
        <authorList>
            <person name="Liu X.-J."/>
            <person name="Du Z.-J."/>
        </authorList>
    </citation>
    <scope>NUCLEOTIDE SEQUENCE [LARGE SCALE GENOMIC DNA]</scope>
    <source>
        <strain evidence="2 3">SDUM461004</strain>
    </source>
</reference>
<proteinExistence type="predicted"/>
<keyword evidence="3" id="KW-1185">Reference proteome</keyword>
<dbReference type="PROSITE" id="PS51257">
    <property type="entry name" value="PROKAR_LIPOPROTEIN"/>
    <property type="match status" value="1"/>
</dbReference>
<dbReference type="InterPro" id="IPR007485">
    <property type="entry name" value="LPS_assembly_LptE"/>
</dbReference>
<comment type="caution">
    <text evidence="2">The sequence shown here is derived from an EMBL/GenBank/DDBJ whole genome shotgun (WGS) entry which is preliminary data.</text>
</comment>